<dbReference type="InterPro" id="IPR027470">
    <property type="entry name" value="Cation_efflux_CTD"/>
</dbReference>
<dbReference type="Pfam" id="PF16916">
    <property type="entry name" value="ZT_dimer"/>
    <property type="match status" value="1"/>
</dbReference>
<dbReference type="InterPro" id="IPR058533">
    <property type="entry name" value="Cation_efflux_TM"/>
</dbReference>
<gene>
    <name evidence="12" type="ordered locus">CJJ81176_1178</name>
</gene>
<protein>
    <submittedName>
        <fullName evidence="12">Cation efflux family protein</fullName>
    </submittedName>
</protein>
<dbReference type="InterPro" id="IPR050681">
    <property type="entry name" value="CDF/SLC30A"/>
</dbReference>
<dbReference type="NCBIfam" id="TIGR01297">
    <property type="entry name" value="CDF"/>
    <property type="match status" value="1"/>
</dbReference>
<proteinExistence type="inferred from homology"/>
<evidence type="ECO:0000256" key="2">
    <source>
        <dbReference type="ARBA" id="ARBA00008873"/>
    </source>
</evidence>
<accession>A0A0H3PCS8</accession>
<evidence type="ECO:0000313" key="12">
    <source>
        <dbReference type="EMBL" id="EAQ72075.1"/>
    </source>
</evidence>
<dbReference type="AlphaFoldDB" id="A0A0H3PCS8"/>
<dbReference type="InterPro" id="IPR027469">
    <property type="entry name" value="Cation_efflux_TMD_sf"/>
</dbReference>
<feature type="transmembrane region" description="Helical" evidence="9">
    <location>
        <begin position="43"/>
        <end position="61"/>
    </location>
</feature>
<evidence type="ECO:0000259" key="11">
    <source>
        <dbReference type="Pfam" id="PF16916"/>
    </source>
</evidence>
<dbReference type="GO" id="GO:0005886">
    <property type="term" value="C:plasma membrane"/>
    <property type="evidence" value="ECO:0007669"/>
    <property type="project" value="TreeGrafter"/>
</dbReference>
<feature type="transmembrane region" description="Helical" evidence="9">
    <location>
        <begin position="103"/>
        <end position="127"/>
    </location>
</feature>
<dbReference type="SUPFAM" id="SSF160240">
    <property type="entry name" value="Cation efflux protein cytoplasmic domain-like"/>
    <property type="match status" value="1"/>
</dbReference>
<dbReference type="Proteomes" id="UP000000646">
    <property type="component" value="Chromosome"/>
</dbReference>
<evidence type="ECO:0000256" key="5">
    <source>
        <dbReference type="ARBA" id="ARBA00022906"/>
    </source>
</evidence>
<keyword evidence="3" id="KW-0813">Transport</keyword>
<dbReference type="GO" id="GO:0005385">
    <property type="term" value="F:zinc ion transmembrane transporter activity"/>
    <property type="evidence" value="ECO:0007669"/>
    <property type="project" value="TreeGrafter"/>
</dbReference>
<feature type="domain" description="Cation efflux protein transmembrane" evidence="10">
    <location>
        <begin position="41"/>
        <end position="233"/>
    </location>
</feature>
<dbReference type="KEGG" id="cjj:CJJ81176_1178"/>
<feature type="transmembrane region" description="Helical" evidence="9">
    <location>
        <begin position="184"/>
        <end position="202"/>
    </location>
</feature>
<evidence type="ECO:0000256" key="6">
    <source>
        <dbReference type="ARBA" id="ARBA00022989"/>
    </source>
</evidence>
<dbReference type="InterPro" id="IPR036837">
    <property type="entry name" value="Cation_efflux_CTD_sf"/>
</dbReference>
<dbReference type="Gene3D" id="1.20.1510.10">
    <property type="entry name" value="Cation efflux protein transmembrane domain"/>
    <property type="match status" value="1"/>
</dbReference>
<dbReference type="SUPFAM" id="SSF161111">
    <property type="entry name" value="Cation efflux protein transmembrane domain-like"/>
    <property type="match status" value="1"/>
</dbReference>
<feature type="transmembrane region" description="Helical" evidence="9">
    <location>
        <begin position="208"/>
        <end position="225"/>
    </location>
</feature>
<evidence type="ECO:0000259" key="10">
    <source>
        <dbReference type="Pfam" id="PF01545"/>
    </source>
</evidence>
<feature type="transmembrane region" description="Helical" evidence="9">
    <location>
        <begin position="73"/>
        <end position="91"/>
    </location>
</feature>
<dbReference type="PANTHER" id="PTHR11562">
    <property type="entry name" value="CATION EFFLUX PROTEIN/ ZINC TRANSPORTER"/>
    <property type="match status" value="1"/>
</dbReference>
<name>A0A0H3PCS8_CAMJJ</name>
<dbReference type="EMBL" id="CP000538">
    <property type="protein sequence ID" value="EAQ72075.1"/>
    <property type="molecule type" value="Genomic_DNA"/>
</dbReference>
<evidence type="ECO:0000256" key="8">
    <source>
        <dbReference type="ARBA" id="ARBA00023136"/>
    </source>
</evidence>
<evidence type="ECO:0000256" key="1">
    <source>
        <dbReference type="ARBA" id="ARBA00004141"/>
    </source>
</evidence>
<organism evidence="12 13">
    <name type="scientific">Campylobacter jejuni subsp. jejuni serotype O:23/36 (strain 81-176)</name>
    <dbReference type="NCBI Taxonomy" id="354242"/>
    <lineage>
        <taxon>Bacteria</taxon>
        <taxon>Pseudomonadati</taxon>
        <taxon>Campylobacterota</taxon>
        <taxon>Epsilonproteobacteria</taxon>
        <taxon>Campylobacterales</taxon>
        <taxon>Campylobacteraceae</taxon>
        <taxon>Campylobacter</taxon>
    </lineage>
</organism>
<keyword evidence="5" id="KW-0862">Zinc</keyword>
<dbReference type="HOGENOM" id="CLU_013430_0_0_7"/>
<dbReference type="PANTHER" id="PTHR11562:SF17">
    <property type="entry name" value="RE54080P-RELATED"/>
    <property type="match status" value="1"/>
</dbReference>
<comment type="similarity">
    <text evidence="2">Belongs to the cation diffusion facilitator (CDF) transporter (TC 2.A.4) family. SLC30A subfamily.</text>
</comment>
<dbReference type="eggNOG" id="COG1230">
    <property type="taxonomic scope" value="Bacteria"/>
</dbReference>
<evidence type="ECO:0000313" key="13">
    <source>
        <dbReference type="Proteomes" id="UP000000646"/>
    </source>
</evidence>
<dbReference type="RefSeq" id="WP_002856089.1">
    <property type="nucleotide sequence ID" value="NC_008787.1"/>
</dbReference>
<keyword evidence="8 9" id="KW-0472">Membrane</keyword>
<keyword evidence="7" id="KW-0406">Ion transport</keyword>
<feature type="domain" description="Cation efflux protein cytoplasmic" evidence="11">
    <location>
        <begin position="237"/>
        <end position="308"/>
    </location>
</feature>
<evidence type="ECO:0000256" key="3">
    <source>
        <dbReference type="ARBA" id="ARBA00022448"/>
    </source>
</evidence>
<comment type="subcellular location">
    <subcellularLocation>
        <location evidence="1">Membrane</location>
        <topology evidence="1">Multi-pass membrane protein</topology>
    </subcellularLocation>
</comment>
<feature type="transmembrane region" description="Helical" evidence="9">
    <location>
        <begin position="143"/>
        <end position="163"/>
    </location>
</feature>
<evidence type="ECO:0000256" key="4">
    <source>
        <dbReference type="ARBA" id="ARBA00022692"/>
    </source>
</evidence>
<keyword evidence="4 9" id="KW-0812">Transmembrane</keyword>
<keyword evidence="5" id="KW-0864">Zinc transport</keyword>
<sequence>MYKFLSHEPLANKSCHHNHEEHSHEHHHSHADARSMDKKILKISLLMTFSMMLVQFIYSILSNSLALLSDTLHMFSDVFALALSFLAIIAVEKWQDHQKTFGYFRLEVLVAFINALTIILSALFIIYEAIEKFINPKEIDAKTMIIVAILGFLVNGINALMMFKGANLENVNMKSAFLHMMSDLLGSLAVIIGGIVVYFSGIVYIDTILAIVLSILLLKWAIILLKQSANVLLESSPVDIEKVRQVLLLNPSVDEVVDLHITQITNKMLVASMHLKVRVCDLKEFEKLSQDLSHKLLHEFEIGHITIQPIRSENEI</sequence>
<keyword evidence="6 9" id="KW-1133">Transmembrane helix</keyword>
<dbReference type="InterPro" id="IPR002524">
    <property type="entry name" value="Cation_efflux"/>
</dbReference>
<dbReference type="Pfam" id="PF01545">
    <property type="entry name" value="Cation_efflux"/>
    <property type="match status" value="1"/>
</dbReference>
<evidence type="ECO:0000256" key="7">
    <source>
        <dbReference type="ARBA" id="ARBA00023065"/>
    </source>
</evidence>
<evidence type="ECO:0000256" key="9">
    <source>
        <dbReference type="SAM" id="Phobius"/>
    </source>
</evidence>
<reference evidence="13" key="1">
    <citation type="submission" date="2006-12" db="EMBL/GenBank/DDBJ databases">
        <authorList>
            <person name="Fouts D.E."/>
            <person name="Nelson K.E."/>
            <person name="Sebastian Y."/>
        </authorList>
    </citation>
    <scope>NUCLEOTIDE SEQUENCE [LARGE SCALE GENOMIC DNA]</scope>
    <source>
        <strain evidence="13">81-176</strain>
    </source>
</reference>